<dbReference type="EMBL" id="JAFIQS010000003">
    <property type="protein sequence ID" value="KAG5171174.1"/>
    <property type="molecule type" value="Genomic_DNA"/>
</dbReference>
<feature type="compositionally biased region" description="Basic and acidic residues" evidence="1">
    <location>
        <begin position="205"/>
        <end position="222"/>
    </location>
</feature>
<feature type="compositionally biased region" description="Basic and acidic residues" evidence="1">
    <location>
        <begin position="530"/>
        <end position="544"/>
    </location>
</feature>
<dbReference type="PANTHER" id="PTHR24216">
    <property type="entry name" value="PAXILLIN-RELATED"/>
    <property type="match status" value="1"/>
</dbReference>
<dbReference type="OrthoDB" id="5597783at2759"/>
<protein>
    <recommendedName>
        <fullName evidence="3">HTH APSES-type domain-containing protein</fullName>
    </recommendedName>
</protein>
<reference evidence="2" key="1">
    <citation type="submission" date="2021-02" db="EMBL/GenBank/DDBJ databases">
        <title>Psilocybe cubensis genome.</title>
        <authorList>
            <person name="Mckernan K.J."/>
            <person name="Crawford S."/>
            <person name="Trippe A."/>
            <person name="Kane L.T."/>
            <person name="Mclaughlin S."/>
        </authorList>
    </citation>
    <scope>NUCLEOTIDE SEQUENCE [LARGE SCALE GENOMIC DNA]</scope>
    <source>
        <strain evidence="2">MGC-MH-2018</strain>
    </source>
</reference>
<dbReference type="SUPFAM" id="SSF54616">
    <property type="entry name" value="DNA-binding domain of Mlu1-box binding protein MBP1"/>
    <property type="match status" value="1"/>
</dbReference>
<feature type="compositionally biased region" description="Basic and acidic residues" evidence="1">
    <location>
        <begin position="183"/>
        <end position="198"/>
    </location>
</feature>
<dbReference type="AlphaFoldDB" id="A0A8H7Y4L0"/>
<evidence type="ECO:0008006" key="3">
    <source>
        <dbReference type="Google" id="ProtNLM"/>
    </source>
</evidence>
<gene>
    <name evidence="2" type="ORF">JR316_003257</name>
</gene>
<feature type="compositionally biased region" description="Low complexity" evidence="1">
    <location>
        <begin position="10"/>
        <end position="23"/>
    </location>
</feature>
<dbReference type="PANTHER" id="PTHR24216:SF65">
    <property type="entry name" value="PAXILLIN-LIKE PROTEIN 1"/>
    <property type="match status" value="1"/>
</dbReference>
<feature type="compositionally biased region" description="Low complexity" evidence="1">
    <location>
        <begin position="249"/>
        <end position="264"/>
    </location>
</feature>
<feature type="compositionally biased region" description="Low complexity" evidence="1">
    <location>
        <begin position="1118"/>
        <end position="1132"/>
    </location>
</feature>
<dbReference type="InterPro" id="IPR036887">
    <property type="entry name" value="HTH_APSES_sf"/>
</dbReference>
<evidence type="ECO:0000256" key="1">
    <source>
        <dbReference type="SAM" id="MobiDB-lite"/>
    </source>
</evidence>
<evidence type="ECO:0000313" key="2">
    <source>
        <dbReference type="EMBL" id="KAG5171174.1"/>
    </source>
</evidence>
<feature type="compositionally biased region" description="Acidic residues" evidence="1">
    <location>
        <begin position="408"/>
        <end position="449"/>
    </location>
</feature>
<feature type="region of interest" description="Disordered" evidence="1">
    <location>
        <begin position="1"/>
        <end position="23"/>
    </location>
</feature>
<feature type="region of interest" description="Disordered" evidence="1">
    <location>
        <begin position="642"/>
        <end position="690"/>
    </location>
</feature>
<feature type="region of interest" description="Disordered" evidence="1">
    <location>
        <begin position="1109"/>
        <end position="1178"/>
    </location>
</feature>
<accession>A0A8H7Y4L0</accession>
<sequence>MDSIPRRAKSSANNVSVSPVPSAQLPPFPPPGIVLHPDDATNKVFIAIARAFLSVDNRAMTIKDIAERATAYGLQCQNLSAGSQAVTTYIRAHRARCDREDDAPLLLSHTLSGTPADDDLVPALFSRAGGDSHPLPERLTNFRKGTAVWYLGRATGVPCPFERAGIRLCDYAVAGGSSSAAAVDRDREGEGERGEQGRRLRKSLRTREKQQQREMDAQERCGEKRKRQVKHCITARVDGGSDNERPPKVKLLLRLKPLLARTPPTESASPPKEEPSTPAAALEPEGSSSARPIDVSKEEDEDSYDSDSSEEEDDDDEEDSMSVDQPPLEENATAKDDEQKSWPLPAYAHRSVSIPRYTPNPETFQPSYRNLDHHRSPSVPFGCDATPPPDSEDEADEYHVTMSRYEDYSEDEKEEEEEEESVGGDGWDADEDEDEDLDLDLDSDDEGEASETVFESPGPRSPSAPLLLPPVDAVKVKEEPRDVQGMLDLWEDFDSSVADARVVDVLAKALELDLFDAQRGVPGVAAAQGSERERREKLKVKTEELSEGGGGGGGWVWDTEEATARMIKQESDDNFDALFPLSTPGPLSPLSSMTAQFAAFSTGYGYEDGVSSAASESPRPFAEEEETVKWDQHRYDTVRPRAKTVPPPMPFFTQHAESSSSSSVPPLPRSMDRRPSAPHESTVHPTPSSNLARFYHSITANATAAKVGSASGSMSLPPPTPCVSPLQTRCQQPVVPPLSVVVTTCQPCKPAISATQIEDISVYHMMLGAFQLLRRIDTDFVNLSPIAALAASSTPPLKTLTMIASAIPNAVVIPRGSPQVCGTWVPLAAAQEYVRVHLPEERKADLAVFLDDELVERFPEALRDFYRSGRKGRGLGVFGKHFASTLQAAELEVQMEGGASAVQQRQLQSPQRQQQITVQTSASASVAAQGMFVGGVTVGKHLLEEDVVPPLSASEQQLFHELCVMPDDERVEEEAKEEQDGMDVDMHVDGDVDGSAPPSASSTATFTNSTTLPASASAPASMSAPAPAPAATTPQRPTPLDLSVKVDVALDDEDEPMSPLSPLPPSPVVCATVTASGVVLSTPMSPLCLAQKGEETMLSVPECRLDNAPLLGSSSQMPVTTPAAVASTPATTDNGRPLRRSKRVADANATLKHPPPPLPVVVSSKARARKNGSRNSLS</sequence>
<dbReference type="GO" id="GO:0003677">
    <property type="term" value="F:DNA binding"/>
    <property type="evidence" value="ECO:0007669"/>
    <property type="project" value="InterPro"/>
</dbReference>
<feature type="region of interest" description="Disordered" evidence="1">
    <location>
        <begin position="179"/>
        <end position="471"/>
    </location>
</feature>
<organism evidence="2">
    <name type="scientific">Psilocybe cubensis</name>
    <name type="common">Psychedelic mushroom</name>
    <name type="synonym">Stropharia cubensis</name>
    <dbReference type="NCBI Taxonomy" id="181762"/>
    <lineage>
        <taxon>Eukaryota</taxon>
        <taxon>Fungi</taxon>
        <taxon>Dikarya</taxon>
        <taxon>Basidiomycota</taxon>
        <taxon>Agaricomycotina</taxon>
        <taxon>Agaricomycetes</taxon>
        <taxon>Agaricomycetidae</taxon>
        <taxon>Agaricales</taxon>
        <taxon>Agaricineae</taxon>
        <taxon>Strophariaceae</taxon>
        <taxon>Psilocybe</taxon>
    </lineage>
</organism>
<feature type="region of interest" description="Disordered" evidence="1">
    <location>
        <begin position="970"/>
        <end position="1040"/>
    </location>
</feature>
<feature type="compositionally biased region" description="Acidic residues" evidence="1">
    <location>
        <begin position="970"/>
        <end position="983"/>
    </location>
</feature>
<feature type="compositionally biased region" description="Low complexity" evidence="1">
    <location>
        <begin position="456"/>
        <end position="470"/>
    </location>
</feature>
<name>A0A8H7Y4L0_PSICU</name>
<proteinExistence type="predicted"/>
<comment type="caution">
    <text evidence="2">The sequence shown here is derived from an EMBL/GenBank/DDBJ whole genome shotgun (WGS) entry which is preliminary data.</text>
</comment>
<dbReference type="Gene3D" id="3.10.260.10">
    <property type="entry name" value="Transcription regulator HTH, APSES-type DNA-binding domain"/>
    <property type="match status" value="1"/>
</dbReference>
<feature type="compositionally biased region" description="Acidic residues" evidence="1">
    <location>
        <begin position="297"/>
        <end position="321"/>
    </location>
</feature>
<feature type="compositionally biased region" description="Low complexity" evidence="1">
    <location>
        <begin position="993"/>
        <end position="1039"/>
    </location>
</feature>
<feature type="region of interest" description="Disordered" evidence="1">
    <location>
        <begin position="524"/>
        <end position="556"/>
    </location>
</feature>